<dbReference type="AlphaFoldDB" id="A0A0F9MHZ8"/>
<sequence>MMAKKNRRCKKCTENKNFGFCDDKRCSNPPVSTMKTPTLRKEEEEEIYNLIYEEFGEVGKVHKINNFIATIKHNAVKAERCSHCKNNFEHHHWKIGQRGKMFHLLCLNKAKYKNPTDYIIKQLTPTHHE</sequence>
<accession>A0A0F9MHZ8</accession>
<proteinExistence type="predicted"/>
<comment type="caution">
    <text evidence="1">The sequence shown here is derived from an EMBL/GenBank/DDBJ whole genome shotgun (WGS) entry which is preliminary data.</text>
</comment>
<name>A0A0F9MHZ8_9ZZZZ</name>
<evidence type="ECO:0000313" key="1">
    <source>
        <dbReference type="EMBL" id="KKN06990.1"/>
    </source>
</evidence>
<dbReference type="EMBL" id="LAZR01004620">
    <property type="protein sequence ID" value="KKN06990.1"/>
    <property type="molecule type" value="Genomic_DNA"/>
</dbReference>
<reference evidence="1" key="1">
    <citation type="journal article" date="2015" name="Nature">
        <title>Complex archaea that bridge the gap between prokaryotes and eukaryotes.</title>
        <authorList>
            <person name="Spang A."/>
            <person name="Saw J.H."/>
            <person name="Jorgensen S.L."/>
            <person name="Zaremba-Niedzwiedzka K."/>
            <person name="Martijn J."/>
            <person name="Lind A.E."/>
            <person name="van Eijk R."/>
            <person name="Schleper C."/>
            <person name="Guy L."/>
            <person name="Ettema T.J."/>
        </authorList>
    </citation>
    <scope>NUCLEOTIDE SEQUENCE</scope>
</reference>
<organism evidence="1">
    <name type="scientific">marine sediment metagenome</name>
    <dbReference type="NCBI Taxonomy" id="412755"/>
    <lineage>
        <taxon>unclassified sequences</taxon>
        <taxon>metagenomes</taxon>
        <taxon>ecological metagenomes</taxon>
    </lineage>
</organism>
<protein>
    <submittedName>
        <fullName evidence="1">Uncharacterized protein</fullName>
    </submittedName>
</protein>
<gene>
    <name evidence="1" type="ORF">LCGC14_1071800</name>
</gene>